<dbReference type="SUPFAM" id="SSF53955">
    <property type="entry name" value="Lysozyme-like"/>
    <property type="match status" value="1"/>
</dbReference>
<feature type="domain" description="Transglycosylase SLT" evidence="3">
    <location>
        <begin position="610"/>
        <end position="718"/>
    </location>
</feature>
<evidence type="ECO:0000313" key="4">
    <source>
        <dbReference type="EMBL" id="CRF32887.1"/>
    </source>
</evidence>
<dbReference type="GO" id="GO:0008933">
    <property type="term" value="F:peptidoglycan lytic transglycosylase activity"/>
    <property type="evidence" value="ECO:0007669"/>
    <property type="project" value="InterPro"/>
</dbReference>
<dbReference type="InterPro" id="IPR023346">
    <property type="entry name" value="Lysozyme-like_dom_sf"/>
</dbReference>
<dbReference type="PANTHER" id="PTHR37423:SF2">
    <property type="entry name" value="MEMBRANE-BOUND LYTIC MUREIN TRANSGLYCOSYLASE C"/>
    <property type="match status" value="1"/>
</dbReference>
<dbReference type="OrthoDB" id="9815002at2"/>
<dbReference type="EMBL" id="CVLB01000001">
    <property type="protein sequence ID" value="CRF32887.1"/>
    <property type="molecule type" value="Genomic_DNA"/>
</dbReference>
<name>A0A0G4K630_9SPIR</name>
<keyword evidence="2" id="KW-1133">Transmembrane helix</keyword>
<keyword evidence="5" id="KW-1185">Reference proteome</keyword>
<dbReference type="GO" id="GO:0016020">
    <property type="term" value="C:membrane"/>
    <property type="evidence" value="ECO:0007669"/>
    <property type="project" value="InterPro"/>
</dbReference>
<dbReference type="GO" id="GO:0000270">
    <property type="term" value="P:peptidoglycan metabolic process"/>
    <property type="evidence" value="ECO:0007669"/>
    <property type="project" value="InterPro"/>
</dbReference>
<dbReference type="Pfam" id="PF01464">
    <property type="entry name" value="SLT"/>
    <property type="match status" value="1"/>
</dbReference>
<evidence type="ECO:0000256" key="2">
    <source>
        <dbReference type="SAM" id="Phobius"/>
    </source>
</evidence>
<evidence type="ECO:0000259" key="3">
    <source>
        <dbReference type="Pfam" id="PF01464"/>
    </source>
</evidence>
<dbReference type="PANTHER" id="PTHR37423">
    <property type="entry name" value="SOLUBLE LYTIC MUREIN TRANSGLYCOSYLASE-RELATED"/>
    <property type="match status" value="1"/>
</dbReference>
<comment type="similarity">
    <text evidence="1">Belongs to the transglycosylase Slt family.</text>
</comment>
<keyword evidence="2" id="KW-0812">Transmembrane</keyword>
<dbReference type="AlphaFoldDB" id="A0A0G4K630"/>
<dbReference type="RefSeq" id="WP_048594255.1">
    <property type="nucleotide sequence ID" value="NZ_CVLB01000001.1"/>
</dbReference>
<dbReference type="Pfam" id="PF13174">
    <property type="entry name" value="TPR_6"/>
    <property type="match status" value="2"/>
</dbReference>
<dbReference type="InterPro" id="IPR000189">
    <property type="entry name" value="Transglyc_AS"/>
</dbReference>
<dbReference type="Gene3D" id="1.10.530.10">
    <property type="match status" value="1"/>
</dbReference>
<reference evidence="5" key="1">
    <citation type="submission" date="2015-04" db="EMBL/GenBank/DDBJ databases">
        <authorList>
            <person name="Mushtaq Mamoona"/>
        </authorList>
    </citation>
    <scope>NUCLEOTIDE SEQUENCE [LARGE SCALE GENOMIC DNA]</scope>
    <source>
        <strain evidence="5">AN4859/03</strain>
    </source>
</reference>
<feature type="transmembrane region" description="Helical" evidence="2">
    <location>
        <begin position="12"/>
        <end position="33"/>
    </location>
</feature>
<evidence type="ECO:0000256" key="1">
    <source>
        <dbReference type="ARBA" id="ARBA00007734"/>
    </source>
</evidence>
<dbReference type="InterPro" id="IPR011990">
    <property type="entry name" value="TPR-like_helical_dom_sf"/>
</dbReference>
<dbReference type="CDD" id="cd13401">
    <property type="entry name" value="Slt70-like"/>
    <property type="match status" value="1"/>
</dbReference>
<dbReference type="Proteomes" id="UP000043763">
    <property type="component" value="Unassembled WGS sequence"/>
</dbReference>
<keyword evidence="2" id="KW-0472">Membrane</keyword>
<dbReference type="InterPro" id="IPR019734">
    <property type="entry name" value="TPR_rpt"/>
</dbReference>
<protein>
    <submittedName>
        <fullName evidence="4">Lytic transglycosylase</fullName>
    </submittedName>
</protein>
<organism evidence="4 5">
    <name type="scientific">Brachyspira suanatina</name>
    <dbReference type="NCBI Taxonomy" id="381802"/>
    <lineage>
        <taxon>Bacteria</taxon>
        <taxon>Pseudomonadati</taxon>
        <taxon>Spirochaetota</taxon>
        <taxon>Spirochaetia</taxon>
        <taxon>Brachyspirales</taxon>
        <taxon>Brachyspiraceae</taxon>
        <taxon>Brachyspira</taxon>
    </lineage>
</organism>
<accession>A0A0G4K630</accession>
<gene>
    <name evidence="4" type="ORF">BRSU_1090</name>
</gene>
<dbReference type="Gene3D" id="1.25.40.10">
    <property type="entry name" value="Tetratricopeptide repeat domain"/>
    <property type="match status" value="2"/>
</dbReference>
<dbReference type="SUPFAM" id="SSF48452">
    <property type="entry name" value="TPR-like"/>
    <property type="match status" value="1"/>
</dbReference>
<proteinExistence type="inferred from homology"/>
<dbReference type="PROSITE" id="PS00922">
    <property type="entry name" value="TRANSGLYCOSYLASE"/>
    <property type="match status" value="1"/>
</dbReference>
<evidence type="ECO:0000313" key="5">
    <source>
        <dbReference type="Proteomes" id="UP000043763"/>
    </source>
</evidence>
<sequence>MKNTILKIFNKRVLLFTFCFEIIVIVMTSILGAQDISLQKNIISKNKINYGTALELHNREKYLEAYNQFTNIMNTEDDMIIRDYVIYYGAKSALLTNMYNEAIDLYALLMKEYPRSSLYPYAEQYKALAEFYRDDYPISDFFNGKTQKWIKEFVGIRALRNTDDTNKARMIAYELLNRFGLSEAAIYYNNNFSEDISSFPNNLKFKTAAILYEAGYRKASLKHFQDLYDNNSHKASSTYYMARIKQKSGNRKDAAALFDEYLSNANNKSHRRLGLYYSADNYTKLKNYNKAADLYNTFLKEYPRDDYVPRIYNSFVTLSLNRNNLVQAKTYLTNTMKRFPKSWQTELALKSYLRKAFKLNNKTETYFATKALEARYPSFRHDFALSWNMWTAEEFGDIEKRDEYLMKTLLTSKSHYFVKGALSLANNEMIANVQLSNTYYLNEAKRYYADSNFTKSMQMLNKIQFLNYIATGKEDNITRDARALAKNILMRNKFVKDSYANRSENDLFNELSLQTRREVNKAIILYYYGDYDNAYTEFDKVFKKTQVTYPLFYFAEKIFKDSGNTKRLIQVSANIGKYFGYPYNDNVDLLPDEFRKRVYPRYFDEYVVPEAKYYKIEPAFVYAIMREESLFDPKAQSWVGAMGLMQLMPTTAAAENKKSRYRYNPLDLTDPKQNINLGVSHLGWLFSSQKASNYILVAASYNAGSGRGRRWKAEYGTNNMYRTGRFIDIEETEYYVERVIKSYEYYSKYYKD</sequence>
<dbReference type="InterPro" id="IPR008258">
    <property type="entry name" value="Transglycosylase_SLT_dom_1"/>
</dbReference>